<dbReference type="EMBL" id="KV423922">
    <property type="protein sequence ID" value="KZT61522.1"/>
    <property type="molecule type" value="Genomic_DNA"/>
</dbReference>
<protein>
    <submittedName>
        <fullName evidence="1">Uncharacterized protein</fullName>
    </submittedName>
</protein>
<organism evidence="1 2">
    <name type="scientific">Calocera cornea HHB12733</name>
    <dbReference type="NCBI Taxonomy" id="1353952"/>
    <lineage>
        <taxon>Eukaryota</taxon>
        <taxon>Fungi</taxon>
        <taxon>Dikarya</taxon>
        <taxon>Basidiomycota</taxon>
        <taxon>Agaricomycotina</taxon>
        <taxon>Dacrymycetes</taxon>
        <taxon>Dacrymycetales</taxon>
        <taxon>Dacrymycetaceae</taxon>
        <taxon>Calocera</taxon>
    </lineage>
</organism>
<evidence type="ECO:0000313" key="2">
    <source>
        <dbReference type="Proteomes" id="UP000076842"/>
    </source>
</evidence>
<evidence type="ECO:0000313" key="1">
    <source>
        <dbReference type="EMBL" id="KZT61522.1"/>
    </source>
</evidence>
<name>A0A165J8R3_9BASI</name>
<dbReference type="AlphaFoldDB" id="A0A165J8R3"/>
<proteinExistence type="predicted"/>
<reference evidence="1 2" key="1">
    <citation type="journal article" date="2016" name="Mol. Biol. Evol.">
        <title>Comparative Genomics of Early-Diverging Mushroom-Forming Fungi Provides Insights into the Origins of Lignocellulose Decay Capabilities.</title>
        <authorList>
            <person name="Nagy L.G."/>
            <person name="Riley R."/>
            <person name="Tritt A."/>
            <person name="Adam C."/>
            <person name="Daum C."/>
            <person name="Floudas D."/>
            <person name="Sun H."/>
            <person name="Yadav J.S."/>
            <person name="Pangilinan J."/>
            <person name="Larsson K.H."/>
            <person name="Matsuura K."/>
            <person name="Barry K."/>
            <person name="Labutti K."/>
            <person name="Kuo R."/>
            <person name="Ohm R.A."/>
            <person name="Bhattacharya S.S."/>
            <person name="Shirouzu T."/>
            <person name="Yoshinaga Y."/>
            <person name="Martin F.M."/>
            <person name="Grigoriev I.V."/>
            <person name="Hibbett D.S."/>
        </authorList>
    </citation>
    <scope>NUCLEOTIDE SEQUENCE [LARGE SCALE GENOMIC DNA]</scope>
    <source>
        <strain evidence="1 2">HHB12733</strain>
    </source>
</reference>
<accession>A0A165J8R3</accession>
<dbReference type="InParanoid" id="A0A165J8R3"/>
<gene>
    <name evidence="1" type="ORF">CALCODRAFT_491048</name>
</gene>
<sequence length="87" mass="9390">MAEALSEMVSFDQQIAAQALYDVESITVLISKSTPKKGNKLAPIFDRLREAVASSSSRSAYELSDPSLRHDTAPAQASPLLLPCWAP</sequence>
<dbReference type="Proteomes" id="UP000076842">
    <property type="component" value="Unassembled WGS sequence"/>
</dbReference>
<keyword evidence="2" id="KW-1185">Reference proteome</keyword>
<dbReference type="STRING" id="1353952.A0A165J8R3"/>